<dbReference type="Proteomes" id="UP001286313">
    <property type="component" value="Unassembled WGS sequence"/>
</dbReference>
<dbReference type="EMBL" id="JAWQEG010000113">
    <property type="protein sequence ID" value="KAK3894409.1"/>
    <property type="molecule type" value="Genomic_DNA"/>
</dbReference>
<name>A0AAE1GMK1_PETCI</name>
<proteinExistence type="predicted"/>
<keyword evidence="3" id="KW-1185">Reference proteome</keyword>
<sequence length="72" mass="7567">MAQVGGGTTMALSSSWPLGWAWAGIHKRSCSEGLLTSPTSDSGRHTYTSVRVAGSGQESRPGYTHTPLWSSS</sequence>
<comment type="caution">
    <text evidence="2">The sequence shown here is derived from an EMBL/GenBank/DDBJ whole genome shotgun (WGS) entry which is preliminary data.</text>
</comment>
<evidence type="ECO:0000313" key="2">
    <source>
        <dbReference type="EMBL" id="KAK3894409.1"/>
    </source>
</evidence>
<organism evidence="2 3">
    <name type="scientific">Petrolisthes cinctipes</name>
    <name type="common">Flat porcelain crab</name>
    <dbReference type="NCBI Taxonomy" id="88211"/>
    <lineage>
        <taxon>Eukaryota</taxon>
        <taxon>Metazoa</taxon>
        <taxon>Ecdysozoa</taxon>
        <taxon>Arthropoda</taxon>
        <taxon>Crustacea</taxon>
        <taxon>Multicrustacea</taxon>
        <taxon>Malacostraca</taxon>
        <taxon>Eumalacostraca</taxon>
        <taxon>Eucarida</taxon>
        <taxon>Decapoda</taxon>
        <taxon>Pleocyemata</taxon>
        <taxon>Anomura</taxon>
        <taxon>Galatheoidea</taxon>
        <taxon>Porcellanidae</taxon>
        <taxon>Petrolisthes</taxon>
    </lineage>
</organism>
<accession>A0AAE1GMK1</accession>
<evidence type="ECO:0000313" key="3">
    <source>
        <dbReference type="Proteomes" id="UP001286313"/>
    </source>
</evidence>
<evidence type="ECO:0000256" key="1">
    <source>
        <dbReference type="SAM" id="MobiDB-lite"/>
    </source>
</evidence>
<feature type="region of interest" description="Disordered" evidence="1">
    <location>
        <begin position="33"/>
        <end position="72"/>
    </location>
</feature>
<gene>
    <name evidence="2" type="ORF">Pcinc_001869</name>
</gene>
<reference evidence="2" key="1">
    <citation type="submission" date="2023-10" db="EMBL/GenBank/DDBJ databases">
        <title>Genome assemblies of two species of porcelain crab, Petrolisthes cinctipes and Petrolisthes manimaculis (Anomura: Porcellanidae).</title>
        <authorList>
            <person name="Angst P."/>
        </authorList>
    </citation>
    <scope>NUCLEOTIDE SEQUENCE</scope>
    <source>
        <strain evidence="2">PB745_01</strain>
        <tissue evidence="2">Gill</tissue>
    </source>
</reference>
<dbReference type="AlphaFoldDB" id="A0AAE1GMK1"/>
<feature type="compositionally biased region" description="Polar residues" evidence="1">
    <location>
        <begin position="34"/>
        <end position="49"/>
    </location>
</feature>
<protein>
    <submittedName>
        <fullName evidence="2">Uncharacterized protein</fullName>
    </submittedName>
</protein>